<dbReference type="CDD" id="cd12113">
    <property type="entry name" value="PHP_PolIIIA_DnaE3"/>
    <property type="match status" value="1"/>
</dbReference>
<accession>A0A5C5ZTL8</accession>
<dbReference type="SUPFAM" id="SSF89550">
    <property type="entry name" value="PHP domain-like"/>
    <property type="match status" value="1"/>
</dbReference>
<comment type="subcellular location">
    <subcellularLocation>
        <location evidence="1">Cytoplasm</location>
    </subcellularLocation>
</comment>
<dbReference type="Pfam" id="PF14579">
    <property type="entry name" value="HHH_6"/>
    <property type="match status" value="1"/>
</dbReference>
<feature type="domain" description="Polymerase/histidinol phosphatase N-terminal" evidence="10">
    <location>
        <begin position="8"/>
        <end position="75"/>
    </location>
</feature>
<dbReference type="GO" id="GO:0003887">
    <property type="term" value="F:DNA-directed DNA polymerase activity"/>
    <property type="evidence" value="ECO:0007669"/>
    <property type="project" value="UniProtKB-KW"/>
</dbReference>
<reference evidence="11 12" key="1">
    <citation type="submission" date="2019-02" db="EMBL/GenBank/DDBJ databases">
        <title>Deep-cultivation of Planctomycetes and their phenomic and genomic characterization uncovers novel biology.</title>
        <authorList>
            <person name="Wiegand S."/>
            <person name="Jogler M."/>
            <person name="Boedeker C."/>
            <person name="Pinto D."/>
            <person name="Vollmers J."/>
            <person name="Rivas-Marin E."/>
            <person name="Kohn T."/>
            <person name="Peeters S.H."/>
            <person name="Heuer A."/>
            <person name="Rast P."/>
            <person name="Oberbeckmann S."/>
            <person name="Bunk B."/>
            <person name="Jeske O."/>
            <person name="Meyerdierks A."/>
            <person name="Storesund J.E."/>
            <person name="Kallscheuer N."/>
            <person name="Luecker S."/>
            <person name="Lage O.M."/>
            <person name="Pohl T."/>
            <person name="Merkel B.J."/>
            <person name="Hornburger P."/>
            <person name="Mueller R.-W."/>
            <person name="Bruemmer F."/>
            <person name="Labrenz M."/>
            <person name="Spormann A.M."/>
            <person name="Op Den Camp H."/>
            <person name="Overmann J."/>
            <person name="Amann R."/>
            <person name="Jetten M.S.M."/>
            <person name="Mascher T."/>
            <person name="Medema M.H."/>
            <person name="Devos D.P."/>
            <person name="Kaster A.-K."/>
            <person name="Ovreas L."/>
            <person name="Rohde M."/>
            <person name="Galperin M.Y."/>
            <person name="Jogler C."/>
        </authorList>
    </citation>
    <scope>NUCLEOTIDE SEQUENCE [LARGE SCALE GENOMIC DNA]</scope>
    <source>
        <strain evidence="11 12">Mal64</strain>
    </source>
</reference>
<keyword evidence="5 11" id="KW-0548">Nucleotidyltransferase</keyword>
<dbReference type="Proteomes" id="UP000315440">
    <property type="component" value="Unassembled WGS sequence"/>
</dbReference>
<dbReference type="InterPro" id="IPR040982">
    <property type="entry name" value="DNA_pol3_finger"/>
</dbReference>
<dbReference type="EC" id="2.7.7.7" evidence="2"/>
<dbReference type="Gene3D" id="1.10.150.870">
    <property type="match status" value="1"/>
</dbReference>
<dbReference type="InterPro" id="IPR003141">
    <property type="entry name" value="Pol/His_phosphatase_N"/>
</dbReference>
<dbReference type="Pfam" id="PF17657">
    <property type="entry name" value="DNA_pol3_finger"/>
    <property type="match status" value="1"/>
</dbReference>
<dbReference type="Pfam" id="PF02811">
    <property type="entry name" value="PHP"/>
    <property type="match status" value="1"/>
</dbReference>
<dbReference type="OrthoDB" id="9803237at2"/>
<dbReference type="InterPro" id="IPR004013">
    <property type="entry name" value="PHP_dom"/>
</dbReference>
<dbReference type="NCBIfam" id="TIGR00594">
    <property type="entry name" value="polc"/>
    <property type="match status" value="1"/>
</dbReference>
<evidence type="ECO:0000256" key="8">
    <source>
        <dbReference type="ARBA" id="ARBA00049244"/>
    </source>
</evidence>
<dbReference type="Gene3D" id="3.20.20.140">
    <property type="entry name" value="Metal-dependent hydrolases"/>
    <property type="match status" value="1"/>
</dbReference>
<evidence type="ECO:0000313" key="12">
    <source>
        <dbReference type="Proteomes" id="UP000315440"/>
    </source>
</evidence>
<evidence type="ECO:0000256" key="1">
    <source>
        <dbReference type="ARBA" id="ARBA00004496"/>
    </source>
</evidence>
<evidence type="ECO:0000256" key="2">
    <source>
        <dbReference type="ARBA" id="ARBA00012417"/>
    </source>
</evidence>
<evidence type="ECO:0000256" key="5">
    <source>
        <dbReference type="ARBA" id="ARBA00022695"/>
    </source>
</evidence>
<proteinExistence type="predicted"/>
<name>A0A5C5ZTL8_9BACT</name>
<evidence type="ECO:0000256" key="4">
    <source>
        <dbReference type="ARBA" id="ARBA00022679"/>
    </source>
</evidence>
<evidence type="ECO:0000313" key="11">
    <source>
        <dbReference type="EMBL" id="TWT90829.1"/>
    </source>
</evidence>
<dbReference type="PANTHER" id="PTHR32294:SF0">
    <property type="entry name" value="DNA POLYMERASE III SUBUNIT ALPHA"/>
    <property type="match status" value="1"/>
</dbReference>
<dbReference type="NCBIfam" id="NF004226">
    <property type="entry name" value="PRK05673.1"/>
    <property type="match status" value="1"/>
</dbReference>
<gene>
    <name evidence="11" type="primary">dnaE</name>
    <name evidence="11" type="ORF">Mal64_12260</name>
</gene>
<evidence type="ECO:0000256" key="7">
    <source>
        <dbReference type="ARBA" id="ARBA00022932"/>
    </source>
</evidence>
<keyword evidence="12" id="KW-1185">Reference proteome</keyword>
<dbReference type="InterPro" id="IPR011708">
    <property type="entry name" value="DNA_pol3_alpha_NTPase_dom"/>
</dbReference>
<dbReference type="Pfam" id="PF07733">
    <property type="entry name" value="DNA_pol3_alpha"/>
    <property type="match status" value="1"/>
</dbReference>
<dbReference type="InterPro" id="IPR016195">
    <property type="entry name" value="Pol/histidinol_Pase-like"/>
</dbReference>
<keyword evidence="4 11" id="KW-0808">Transferase</keyword>
<dbReference type="InterPro" id="IPR004805">
    <property type="entry name" value="DnaE2/DnaE/PolC"/>
</dbReference>
<comment type="caution">
    <text evidence="11">The sequence shown here is derived from an EMBL/GenBank/DDBJ whole genome shotgun (WGS) entry which is preliminary data.</text>
</comment>
<feature type="region of interest" description="Disordered" evidence="9">
    <location>
        <begin position="1196"/>
        <end position="1215"/>
    </location>
</feature>
<dbReference type="EMBL" id="SJPQ01000001">
    <property type="protein sequence ID" value="TWT90829.1"/>
    <property type="molecule type" value="Genomic_DNA"/>
</dbReference>
<feature type="compositionally biased region" description="Basic residues" evidence="9">
    <location>
        <begin position="1206"/>
        <end position="1215"/>
    </location>
</feature>
<dbReference type="PANTHER" id="PTHR32294">
    <property type="entry name" value="DNA POLYMERASE III SUBUNIT ALPHA"/>
    <property type="match status" value="1"/>
</dbReference>
<protein>
    <recommendedName>
        <fullName evidence="3">DNA polymerase III subunit alpha</fullName>
        <ecNumber evidence="2">2.7.7.7</ecNumber>
    </recommendedName>
</protein>
<dbReference type="Pfam" id="PF01336">
    <property type="entry name" value="tRNA_anti-codon"/>
    <property type="match status" value="1"/>
</dbReference>
<comment type="catalytic activity">
    <reaction evidence="8">
        <text>DNA(n) + a 2'-deoxyribonucleoside 5'-triphosphate = DNA(n+1) + diphosphate</text>
        <dbReference type="Rhea" id="RHEA:22508"/>
        <dbReference type="Rhea" id="RHEA-COMP:17339"/>
        <dbReference type="Rhea" id="RHEA-COMP:17340"/>
        <dbReference type="ChEBI" id="CHEBI:33019"/>
        <dbReference type="ChEBI" id="CHEBI:61560"/>
        <dbReference type="ChEBI" id="CHEBI:173112"/>
        <dbReference type="EC" id="2.7.7.7"/>
    </reaction>
</comment>
<keyword evidence="7" id="KW-0239">DNA-directed DNA polymerase</keyword>
<dbReference type="InterPro" id="IPR041931">
    <property type="entry name" value="DNA_pol3_alpha_thumb_dom"/>
</dbReference>
<dbReference type="CDD" id="cd04485">
    <property type="entry name" value="DnaE_OBF"/>
    <property type="match status" value="1"/>
</dbReference>
<dbReference type="Gene3D" id="1.10.10.1600">
    <property type="entry name" value="Bacterial DNA polymerase III alpha subunit, thumb domain"/>
    <property type="match status" value="1"/>
</dbReference>
<dbReference type="GO" id="GO:0008408">
    <property type="term" value="F:3'-5' exonuclease activity"/>
    <property type="evidence" value="ECO:0007669"/>
    <property type="project" value="InterPro"/>
</dbReference>
<sequence length="1215" mass="135178">MDAPKPFVHLHCHSHFSLLDGASKIKKLVARAKDLGMNALALTDHGNLYGALEFYQACKDAGINPVVGYEAYIAPGSRFDKGGASSSKEASYHLTLLAQNRQGFRNLIKMASRAYLEGFYHKPRIDKELLESHNEGIVCLSGCVSGELSRTLLSGATADEALRTGEPIAAWFSKTFGDRYFLEIQDNGVEIQRAAKELTVELANKMGLPLVATSDAHYVNQEDAEAQDVLLCINTGRYRTDTNRMKMEGDQFFLRSPEEMYAALPGMDEALSRSQLIADSVDLDLKLGERYFPKFITPTKDEPDIKESEAYLRELCLQGLKERYNSPRDHDRWKDNDPSSGELSDEVHARLDRELRVINKLGFPDYFLIVWDFVRYAVDNDIPCTARGSGVGSLVCYALRMSHVCPLRYDLLFERFLDESRLEAPDIDIDFCKERRGEVIQYVKDTYGEANVAQIGTFGTLAARAAIKDVGRTMSMPIFRVDQITAMIPDQLGISLDKALETSEELKKSYEGDPEIRELLDLARKIEGLARNVGTHAAAVVIAEKPVEEYVPLQRVKGKTEIITQWAMNDVEAAGLLKMDFLGLRNLTILAKSIDLIEQTTGERVDPYAFPLDDKPSYALLCRGETKGIFQLESGGIRDLLQRMKPDSFHDIIATAALYRPGPLEGGMVDQYIEVKHGRREAEYPHPVMEEILSETHGVMVYQEQVMRILNLLGGIPLSDAYKCIKAISKKKLPIIAKYFEEFLKGAQEKGLDKKKAEELFGMIEKFAGYGFNKSHSTAYALIAYMTAYLKAHYPVEFMAALLSGDIPGRNFKSKDALVEHLEDCARMGINVVPPAVNRSDADFAVVPYDASDSRDPEKTARHDKQIVFGLSAIKACGGGAADAIVAARKAGGPFRDIYDFCERVDPQVCNRSTVETLVKAGAFDSFGETRASLTAGVEKAIQAGAAALKDRKSGQKGLFEDDAAEDDAPAPLPQVPEFDEKEMLTMEKEVLGFYLTSHPLAEHEKTLRIYCSHTSKQCGALEHRTEVLLGGMIAAIKFSHTKNPKPGAPSKYAMWDLEDMDGIMRCILWPEQFAQCGQLVENEAILGVRGAIDRRPGAEEVNLIVNELMPIEELATRFTSGVVISVQEEGHGEERLKMLREIVGGYPGDKSMKLRLDLADGGRVQLDCSKKVELNPELRQRVEDLLGPGHFHLIGGAPRFERPQPRRGRDRARN</sequence>
<dbReference type="GO" id="GO:0003676">
    <property type="term" value="F:nucleic acid binding"/>
    <property type="evidence" value="ECO:0007669"/>
    <property type="project" value="InterPro"/>
</dbReference>
<keyword evidence="6" id="KW-0235">DNA replication</keyword>
<dbReference type="InterPro" id="IPR004365">
    <property type="entry name" value="NA-bd_OB_tRNA"/>
</dbReference>
<dbReference type="SMART" id="SM00481">
    <property type="entry name" value="POLIIIAc"/>
    <property type="match status" value="1"/>
</dbReference>
<dbReference type="AlphaFoldDB" id="A0A5C5ZTL8"/>
<evidence type="ECO:0000256" key="9">
    <source>
        <dbReference type="SAM" id="MobiDB-lite"/>
    </source>
</evidence>
<dbReference type="GO" id="GO:0006260">
    <property type="term" value="P:DNA replication"/>
    <property type="evidence" value="ECO:0007669"/>
    <property type="project" value="UniProtKB-KW"/>
</dbReference>
<dbReference type="GO" id="GO:0005737">
    <property type="term" value="C:cytoplasm"/>
    <property type="evidence" value="ECO:0007669"/>
    <property type="project" value="UniProtKB-SubCell"/>
</dbReference>
<dbReference type="InterPro" id="IPR029460">
    <property type="entry name" value="DNAPol_HHH"/>
</dbReference>
<evidence type="ECO:0000259" key="10">
    <source>
        <dbReference type="SMART" id="SM00481"/>
    </source>
</evidence>
<evidence type="ECO:0000256" key="3">
    <source>
        <dbReference type="ARBA" id="ARBA00019114"/>
    </source>
</evidence>
<organism evidence="11 12">
    <name type="scientific">Pseudobythopirellula maris</name>
    <dbReference type="NCBI Taxonomy" id="2527991"/>
    <lineage>
        <taxon>Bacteria</taxon>
        <taxon>Pseudomonadati</taxon>
        <taxon>Planctomycetota</taxon>
        <taxon>Planctomycetia</taxon>
        <taxon>Pirellulales</taxon>
        <taxon>Lacipirellulaceae</taxon>
        <taxon>Pseudobythopirellula</taxon>
    </lineage>
</organism>
<dbReference type="RefSeq" id="WP_146398059.1">
    <property type="nucleotide sequence ID" value="NZ_SJPQ01000001.1"/>
</dbReference>
<evidence type="ECO:0000256" key="6">
    <source>
        <dbReference type="ARBA" id="ARBA00022705"/>
    </source>
</evidence>